<feature type="region of interest" description="Disordered" evidence="1">
    <location>
        <begin position="1"/>
        <end position="64"/>
    </location>
</feature>
<dbReference type="AlphaFoldDB" id="A0A9N7Y5T6"/>
<sequence>MAVIHPDSHGLSDRFRTRGNPKAGSQQSRERWRREELTEEEKECGTKDRGILDPAGPSPDPSCPPVEAWRDHKWCLNRELHGCASGSKDHPERLLSFNYLEVFRRTGPRATEPFIQL</sequence>
<name>A0A9N7Y5T6_PLEPL</name>
<dbReference type="EMBL" id="CADEAL010000393">
    <property type="protein sequence ID" value="CAB1419505.1"/>
    <property type="molecule type" value="Genomic_DNA"/>
</dbReference>
<organism evidence="2 3">
    <name type="scientific">Pleuronectes platessa</name>
    <name type="common">European plaice</name>
    <dbReference type="NCBI Taxonomy" id="8262"/>
    <lineage>
        <taxon>Eukaryota</taxon>
        <taxon>Metazoa</taxon>
        <taxon>Chordata</taxon>
        <taxon>Craniata</taxon>
        <taxon>Vertebrata</taxon>
        <taxon>Euteleostomi</taxon>
        <taxon>Actinopterygii</taxon>
        <taxon>Neopterygii</taxon>
        <taxon>Teleostei</taxon>
        <taxon>Neoteleostei</taxon>
        <taxon>Acanthomorphata</taxon>
        <taxon>Carangaria</taxon>
        <taxon>Pleuronectiformes</taxon>
        <taxon>Pleuronectoidei</taxon>
        <taxon>Pleuronectidae</taxon>
        <taxon>Pleuronectes</taxon>
    </lineage>
</organism>
<gene>
    <name evidence="2" type="ORF">PLEPLA_LOCUS7336</name>
</gene>
<feature type="compositionally biased region" description="Basic and acidic residues" evidence="1">
    <location>
        <begin position="1"/>
        <end position="16"/>
    </location>
</feature>
<dbReference type="Proteomes" id="UP001153269">
    <property type="component" value="Unassembled WGS sequence"/>
</dbReference>
<comment type="caution">
    <text evidence="2">The sequence shown here is derived from an EMBL/GenBank/DDBJ whole genome shotgun (WGS) entry which is preliminary data.</text>
</comment>
<protein>
    <submittedName>
        <fullName evidence="2">Uncharacterized protein</fullName>
    </submittedName>
</protein>
<keyword evidence="3" id="KW-1185">Reference proteome</keyword>
<reference evidence="2" key="1">
    <citation type="submission" date="2020-03" db="EMBL/GenBank/DDBJ databases">
        <authorList>
            <person name="Weist P."/>
        </authorList>
    </citation>
    <scope>NUCLEOTIDE SEQUENCE</scope>
</reference>
<evidence type="ECO:0000313" key="2">
    <source>
        <dbReference type="EMBL" id="CAB1419505.1"/>
    </source>
</evidence>
<proteinExistence type="predicted"/>
<evidence type="ECO:0000313" key="3">
    <source>
        <dbReference type="Proteomes" id="UP001153269"/>
    </source>
</evidence>
<accession>A0A9N7Y5T6</accession>
<evidence type="ECO:0000256" key="1">
    <source>
        <dbReference type="SAM" id="MobiDB-lite"/>
    </source>
</evidence>